<gene>
    <name evidence="1" type="ordered locus">Os09g0343400</name>
</gene>
<evidence type="ECO:0000313" key="2">
    <source>
        <dbReference type="Proteomes" id="UP000000763"/>
    </source>
</evidence>
<name>Q0J2H3_ORYSJ</name>
<reference evidence="1 2" key="1">
    <citation type="journal article" date="2005" name="Nature">
        <title>The map-based sequence of the rice genome.</title>
        <authorList>
            <consortium name="International rice genome sequencing project (IRGSP)"/>
            <person name="Matsumoto T."/>
            <person name="Wu J."/>
            <person name="Kanamori H."/>
            <person name="Katayose Y."/>
            <person name="Fujisawa M."/>
            <person name="Namiki N."/>
            <person name="Mizuno H."/>
            <person name="Yamamoto K."/>
            <person name="Antonio B.A."/>
            <person name="Baba T."/>
            <person name="Sakata K."/>
            <person name="Nagamura Y."/>
            <person name="Aoki H."/>
            <person name="Arikawa K."/>
            <person name="Arita K."/>
            <person name="Bito T."/>
            <person name="Chiden Y."/>
            <person name="Fujitsuka N."/>
            <person name="Fukunaka R."/>
            <person name="Hamada M."/>
            <person name="Harada C."/>
            <person name="Hayashi A."/>
            <person name="Hijishita S."/>
            <person name="Honda M."/>
            <person name="Hosokawa S."/>
            <person name="Ichikawa Y."/>
            <person name="Idonuma A."/>
            <person name="Iijima M."/>
            <person name="Ikeda M."/>
            <person name="Ikeno M."/>
            <person name="Ito K."/>
            <person name="Ito S."/>
            <person name="Ito T."/>
            <person name="Ito Y."/>
            <person name="Ito Y."/>
            <person name="Iwabuchi A."/>
            <person name="Kamiya K."/>
            <person name="Karasawa W."/>
            <person name="Kurita K."/>
            <person name="Katagiri S."/>
            <person name="Kikuta A."/>
            <person name="Kobayashi H."/>
            <person name="Kobayashi N."/>
            <person name="Machita K."/>
            <person name="Maehara T."/>
            <person name="Masukawa M."/>
            <person name="Mizubayashi T."/>
            <person name="Mukai Y."/>
            <person name="Nagasaki H."/>
            <person name="Nagata Y."/>
            <person name="Naito S."/>
            <person name="Nakashima M."/>
            <person name="Nakama Y."/>
            <person name="Nakamichi Y."/>
            <person name="Nakamura M."/>
            <person name="Meguro A."/>
            <person name="Negishi M."/>
            <person name="Ohta I."/>
            <person name="Ohta T."/>
            <person name="Okamoto M."/>
            <person name="Ono N."/>
            <person name="Saji S."/>
            <person name="Sakaguchi M."/>
            <person name="Sakai K."/>
            <person name="Shibata M."/>
            <person name="Shimokawa T."/>
            <person name="Song J."/>
            <person name="Takazaki Y."/>
            <person name="Terasawa K."/>
            <person name="Tsugane M."/>
            <person name="Tsuji K."/>
            <person name="Ueda S."/>
            <person name="Waki K."/>
            <person name="Yamagata H."/>
            <person name="Yamamoto M."/>
            <person name="Yamamoto S."/>
            <person name="Yamane H."/>
            <person name="Yoshiki S."/>
            <person name="Yoshihara R."/>
            <person name="Yukawa K."/>
            <person name="Zhong H."/>
            <person name="Yano M."/>
            <person name="Yuan Q."/>
            <person name="Ouyang S."/>
            <person name="Liu J."/>
            <person name="Jones K.M."/>
            <person name="Gansberger K."/>
            <person name="Moffat K."/>
            <person name="Hill J."/>
            <person name="Bera J."/>
            <person name="Fadrosh D."/>
            <person name="Jin S."/>
            <person name="Johri S."/>
            <person name="Kim M."/>
            <person name="Overton L."/>
            <person name="Reardon M."/>
            <person name="Tsitrin T."/>
            <person name="Vuong H."/>
            <person name="Weaver B."/>
            <person name="Ciecko A."/>
            <person name="Tallon L."/>
            <person name="Jackson J."/>
            <person name="Pai G."/>
            <person name="Aken S.V."/>
            <person name="Utterback T."/>
            <person name="Reidmuller S."/>
            <person name="Feldblyum T."/>
            <person name="Hsiao J."/>
            <person name="Zismann V."/>
            <person name="Iobst S."/>
            <person name="de Vazeille A.R."/>
            <person name="Buell C.R."/>
            <person name="Ying K."/>
            <person name="Li Y."/>
            <person name="Lu T."/>
            <person name="Huang Y."/>
            <person name="Zhao Q."/>
            <person name="Feng Q."/>
            <person name="Zhang L."/>
            <person name="Zhu J."/>
            <person name="Weng Q."/>
            <person name="Mu J."/>
            <person name="Lu Y."/>
            <person name="Fan D."/>
            <person name="Liu Y."/>
            <person name="Guan J."/>
            <person name="Zhang Y."/>
            <person name="Yu S."/>
            <person name="Liu X."/>
            <person name="Zhang Y."/>
            <person name="Hong G."/>
            <person name="Han B."/>
            <person name="Choisne N."/>
            <person name="Demange N."/>
            <person name="Orjeda G."/>
            <person name="Samain S."/>
            <person name="Cattolico L."/>
            <person name="Pelletier E."/>
            <person name="Couloux A."/>
            <person name="Segurens B."/>
            <person name="Wincker P."/>
            <person name="D'Hont A."/>
            <person name="Scarpelli C."/>
            <person name="Weissenbach J."/>
            <person name="Salanoubat M."/>
            <person name="Quetier F."/>
            <person name="Yu Y."/>
            <person name="Kim H.R."/>
            <person name="Rambo T."/>
            <person name="Currie J."/>
            <person name="Collura K."/>
            <person name="Luo M."/>
            <person name="Yang T."/>
            <person name="Ammiraju J.S.S."/>
            <person name="Engler F."/>
            <person name="Soderlund C."/>
            <person name="Wing R.A."/>
            <person name="Palmer L.E."/>
            <person name="de la Bastide M."/>
            <person name="Spiegel L."/>
            <person name="Nascimento L."/>
            <person name="Zutavern T."/>
            <person name="O'Shaughnessy A."/>
            <person name="Dike S."/>
            <person name="Dedhia N."/>
            <person name="Preston R."/>
            <person name="Balija V."/>
            <person name="McCombie W.R."/>
            <person name="Chow T."/>
            <person name="Chen H."/>
            <person name="Chung M."/>
            <person name="Chen C."/>
            <person name="Shaw J."/>
            <person name="Wu H."/>
            <person name="Hsiao K."/>
            <person name="Chao Y."/>
            <person name="Chu M."/>
            <person name="Cheng C."/>
            <person name="Hour A."/>
            <person name="Lee P."/>
            <person name="Lin S."/>
            <person name="Lin Y."/>
            <person name="Liou J."/>
            <person name="Liu S."/>
            <person name="Hsing Y."/>
            <person name="Raghuvanshi S."/>
            <person name="Mohanty A."/>
            <person name="Bharti A.K."/>
            <person name="Gaur A."/>
            <person name="Gupta V."/>
            <person name="Kumar D."/>
            <person name="Ravi V."/>
            <person name="Vij S."/>
            <person name="Kapur A."/>
            <person name="Khurana P."/>
            <person name="Khurana P."/>
            <person name="Khurana J.P."/>
            <person name="Tyagi A.K."/>
            <person name="Gaikwad K."/>
            <person name="Singh A."/>
            <person name="Dalal V."/>
            <person name="Srivastava S."/>
            <person name="Dixit A."/>
            <person name="Pal A.K."/>
            <person name="Ghazi I.A."/>
            <person name="Yadav M."/>
            <person name="Pandit A."/>
            <person name="Bhargava A."/>
            <person name="Sureshbabu K."/>
            <person name="Batra K."/>
            <person name="Sharma T.R."/>
            <person name="Mohapatra T."/>
            <person name="Singh N.K."/>
            <person name="Messing J."/>
            <person name="Nelson A.B."/>
            <person name="Fuks G."/>
            <person name="Kavchok S."/>
            <person name="Keizer G."/>
            <person name="Linton E."/>
            <person name="Llaca V."/>
            <person name="Song R."/>
            <person name="Tanyolac B."/>
            <person name="Young S."/>
            <person name="Ho-Il K."/>
            <person name="Hahn J.H."/>
            <person name="Sangsakoo G."/>
            <person name="Vanavichit A."/>
            <person name="de Mattos Luiz.A.T."/>
            <person name="Zimmer P.D."/>
            <person name="Malone G."/>
            <person name="Dellagostin O."/>
            <person name="de Oliveira A.C."/>
            <person name="Bevan M."/>
            <person name="Bancroft I."/>
            <person name="Minx P."/>
            <person name="Cordum H."/>
            <person name="Wilson R."/>
            <person name="Cheng Z."/>
            <person name="Jin W."/>
            <person name="Jiang J."/>
            <person name="Leong S.A."/>
            <person name="Iwama H."/>
            <person name="Gojobori T."/>
            <person name="Itoh T."/>
            <person name="Niimura Y."/>
            <person name="Fujii Y."/>
            <person name="Habara T."/>
            <person name="Sakai H."/>
            <person name="Sato Y."/>
            <person name="Wilson G."/>
            <person name="Kumar K."/>
            <person name="McCouch S."/>
            <person name="Juretic N."/>
            <person name="Hoen D."/>
            <person name="Wright S."/>
            <person name="Bruskiewich R."/>
            <person name="Bureau T."/>
            <person name="Miyao A."/>
            <person name="Hirochika H."/>
            <person name="Nishikawa T."/>
            <person name="Kadowaki K."/>
            <person name="Sugiura M."/>
            <person name="Burr B."/>
            <person name="Sasaki T."/>
        </authorList>
    </citation>
    <scope>NUCLEOTIDE SEQUENCE [LARGE SCALE GENOMIC DNA]</scope>
    <source>
        <strain evidence="2">cv. Nipponbare</strain>
    </source>
</reference>
<protein>
    <submittedName>
        <fullName evidence="1">Os09g0343400 protein</fullName>
    </submittedName>
</protein>
<reference evidence="2" key="2">
    <citation type="journal article" date="2008" name="Nucleic Acids Res.">
        <title>The rice annotation project database (RAP-DB): 2008 update.</title>
        <authorList>
            <consortium name="The rice annotation project (RAP)"/>
        </authorList>
    </citation>
    <scope>GENOME REANNOTATION</scope>
    <source>
        <strain evidence="2">cv. Nipponbare</strain>
    </source>
</reference>
<evidence type="ECO:0000313" key="1">
    <source>
        <dbReference type="EMBL" id="BAF24842.1"/>
    </source>
</evidence>
<dbReference type="EMBL" id="AP008215">
    <property type="protein sequence ID" value="BAF24842.1"/>
    <property type="molecule type" value="Genomic_DNA"/>
</dbReference>
<organism evidence="1 2">
    <name type="scientific">Oryza sativa subsp. japonica</name>
    <name type="common">Rice</name>
    <dbReference type="NCBI Taxonomy" id="39947"/>
    <lineage>
        <taxon>Eukaryota</taxon>
        <taxon>Viridiplantae</taxon>
        <taxon>Streptophyta</taxon>
        <taxon>Embryophyta</taxon>
        <taxon>Tracheophyta</taxon>
        <taxon>Spermatophyta</taxon>
        <taxon>Magnoliopsida</taxon>
        <taxon>Liliopsida</taxon>
        <taxon>Poales</taxon>
        <taxon>Poaceae</taxon>
        <taxon>BOP clade</taxon>
        <taxon>Oryzoideae</taxon>
        <taxon>Oryzeae</taxon>
        <taxon>Oryzinae</taxon>
        <taxon>Oryza</taxon>
        <taxon>Oryza sativa</taxon>
    </lineage>
</organism>
<accession>Q0J2H3</accession>
<dbReference type="AlphaFoldDB" id="Q0J2H3"/>
<proteinExistence type="predicted"/>
<dbReference type="Proteomes" id="UP000000763">
    <property type="component" value="Chromosome 9"/>
</dbReference>
<sequence>MRALEGHKVVHLNSDLRANLYTDVVVQSPNMYTLHFVRALTFFLSQIYIILIKFTEKHDNIFNSKQTCYQNIFNIRFNGSNLMF</sequence>
<dbReference type="KEGG" id="dosa:Os09g0343400"/>